<protein>
    <submittedName>
        <fullName evidence="1">Uncharacterized protein</fullName>
    </submittedName>
</protein>
<dbReference type="AlphaFoldDB" id="A0A8J6NYL4"/>
<name>A0A8J6NYL4_9BACT</name>
<dbReference type="EMBL" id="JACNIG010000220">
    <property type="protein sequence ID" value="MBC8432384.1"/>
    <property type="molecule type" value="Genomic_DNA"/>
</dbReference>
<dbReference type="Proteomes" id="UP000605201">
    <property type="component" value="Unassembled WGS sequence"/>
</dbReference>
<reference evidence="1 2" key="1">
    <citation type="submission" date="2020-08" db="EMBL/GenBank/DDBJ databases">
        <title>Bridging the membrane lipid divide: bacteria of the FCB group superphylum have the potential to synthesize archaeal ether lipids.</title>
        <authorList>
            <person name="Villanueva L."/>
            <person name="Von Meijenfeldt F.A.B."/>
            <person name="Westbye A.B."/>
            <person name="Yadav S."/>
            <person name="Hopmans E.C."/>
            <person name="Dutilh B.E."/>
            <person name="Sinninghe Damste J.S."/>
        </authorList>
    </citation>
    <scope>NUCLEOTIDE SEQUENCE [LARGE SCALE GENOMIC DNA]</scope>
    <source>
        <strain evidence="1">NIOZ-UU17</strain>
    </source>
</reference>
<evidence type="ECO:0000313" key="1">
    <source>
        <dbReference type="EMBL" id="MBC8432384.1"/>
    </source>
</evidence>
<gene>
    <name evidence="1" type="ORF">H8D96_10740</name>
</gene>
<proteinExistence type="predicted"/>
<accession>A0A8J6NYL4</accession>
<organism evidence="1 2">
    <name type="scientific">Candidatus Desulfatibia vada</name>
    <dbReference type="NCBI Taxonomy" id="2841696"/>
    <lineage>
        <taxon>Bacteria</taxon>
        <taxon>Pseudomonadati</taxon>
        <taxon>Thermodesulfobacteriota</taxon>
        <taxon>Desulfobacteria</taxon>
        <taxon>Desulfobacterales</taxon>
        <taxon>Desulfobacterales incertae sedis</taxon>
        <taxon>Candidatus Desulfatibia</taxon>
    </lineage>
</organism>
<comment type="caution">
    <text evidence="1">The sequence shown here is derived from an EMBL/GenBank/DDBJ whole genome shotgun (WGS) entry which is preliminary data.</text>
</comment>
<evidence type="ECO:0000313" key="2">
    <source>
        <dbReference type="Proteomes" id="UP000605201"/>
    </source>
</evidence>
<sequence>MDKFLRLGIFDTNLQGKNEELQRYLEGISGPSIQINCYDKPYKIGDKKYDRKKYNTIFVHSGDFISEEDMEEFIDKCEEEKRHVYWVSSGKFSKEAKKYLVKKSKTGFESITVDIELKGINEYKKLNWKDAFIQFYDDFLKQSKQKFFVPKFPIEKLIEKNDNIKELSDFLEPINILIQGWLSIWDWDKNTGWQVIKEKIKPSDDILNKIKAWDKTRPDKLFRTKETDKNFWFDTCEAEIVKNSTNLFSKEINEVLKDRLFWHYPKLEDIKSTFIDCVPILHPISSLEKATIIASQLAKPDWKEQPISYNSYGGCIRLIWEAIRWGLLPTKEIERKMLKINGDRDLIKKLIQSLREVLVQKDLIVSWNSDEEKAARDAFNREDNQIDKIRQKIEWLFKNAFSEYMMVLNTQKIKKILSEFEDKRHTLHHLHIIKPPFCYLWQNTLSELDKNVEDALSVWSKDISSTLRSISDGSLLPNIKRDLPKTLPCNDENFNQMGVPAQFHKKLISQNNNRKDFIEIDILKVIDKIDEYAEKVLVNNEILNKTEKKDLVDSVFVSLWLQQFRGVKNLIPFIKHIDGWPFYPMEEVNG</sequence>